<evidence type="ECO:0000256" key="2">
    <source>
        <dbReference type="ARBA" id="ARBA00022814"/>
    </source>
</evidence>
<gene>
    <name evidence="6 8" type="primary">nusB</name>
    <name evidence="8" type="ORF">NFC81_11855</name>
</gene>
<dbReference type="InterPro" id="IPR035926">
    <property type="entry name" value="NusB-like_sf"/>
</dbReference>
<accession>A0AB38YDZ9</accession>
<keyword evidence="5 6" id="KW-0804">Transcription</keyword>
<dbReference type="GO" id="GO:0003723">
    <property type="term" value="F:RNA binding"/>
    <property type="evidence" value="ECO:0007669"/>
    <property type="project" value="UniProtKB-UniRule"/>
</dbReference>
<dbReference type="NCBIfam" id="TIGR01951">
    <property type="entry name" value="nusB"/>
    <property type="match status" value="1"/>
</dbReference>
<keyword evidence="2 6" id="KW-0889">Transcription antitermination</keyword>
<dbReference type="RefSeq" id="WP_304994688.1">
    <property type="nucleotide sequence ID" value="NZ_CP101717.1"/>
</dbReference>
<reference evidence="8" key="1">
    <citation type="submission" date="2022-07" db="EMBL/GenBank/DDBJ databases">
        <title>Complete genome sequence of Salinispirillum sp. LH10-3-1 capable of multiple carbohydrate inversion isolated from a soda lake.</title>
        <authorList>
            <person name="Liu J."/>
            <person name="Zhai Y."/>
            <person name="Zhang H."/>
            <person name="Yang H."/>
            <person name="Qu J."/>
            <person name="Li J."/>
        </authorList>
    </citation>
    <scope>NUCLEOTIDE SEQUENCE</scope>
    <source>
        <strain evidence="8">LH 10-3-1</strain>
    </source>
</reference>
<dbReference type="HAMAP" id="MF_00073">
    <property type="entry name" value="NusB"/>
    <property type="match status" value="1"/>
</dbReference>
<dbReference type="AlphaFoldDB" id="A0AB38YDZ9"/>
<evidence type="ECO:0000256" key="3">
    <source>
        <dbReference type="ARBA" id="ARBA00022884"/>
    </source>
</evidence>
<dbReference type="FunFam" id="1.10.940.10:FF:000001">
    <property type="entry name" value="Transcription antitermination factor NusB"/>
    <property type="match status" value="1"/>
</dbReference>
<dbReference type="GO" id="GO:0031564">
    <property type="term" value="P:transcription antitermination"/>
    <property type="evidence" value="ECO:0007669"/>
    <property type="project" value="UniProtKB-KW"/>
</dbReference>
<evidence type="ECO:0000259" key="7">
    <source>
        <dbReference type="Pfam" id="PF01029"/>
    </source>
</evidence>
<dbReference type="PANTHER" id="PTHR11078">
    <property type="entry name" value="N UTILIZATION SUBSTANCE PROTEIN B-RELATED"/>
    <property type="match status" value="1"/>
</dbReference>
<dbReference type="GO" id="GO:0005829">
    <property type="term" value="C:cytosol"/>
    <property type="evidence" value="ECO:0007669"/>
    <property type="project" value="TreeGrafter"/>
</dbReference>
<evidence type="ECO:0000256" key="1">
    <source>
        <dbReference type="ARBA" id="ARBA00005952"/>
    </source>
</evidence>
<dbReference type="Gene3D" id="1.10.940.10">
    <property type="entry name" value="NusB-like"/>
    <property type="match status" value="1"/>
</dbReference>
<evidence type="ECO:0000256" key="6">
    <source>
        <dbReference type="HAMAP-Rule" id="MF_00073"/>
    </source>
</evidence>
<organism evidence="8">
    <name type="scientific">Salinispirillum sp. LH 10-3-1</name>
    <dbReference type="NCBI Taxonomy" id="2952525"/>
    <lineage>
        <taxon>Bacteria</taxon>
        <taxon>Pseudomonadati</taxon>
        <taxon>Pseudomonadota</taxon>
        <taxon>Gammaproteobacteria</taxon>
        <taxon>Oceanospirillales</taxon>
        <taxon>Saccharospirillaceae</taxon>
        <taxon>Salinispirillum</taxon>
    </lineage>
</organism>
<proteinExistence type="inferred from homology"/>
<protein>
    <recommendedName>
        <fullName evidence="6">Transcription antitermination protein NusB</fullName>
    </recommendedName>
    <alternativeName>
        <fullName evidence="6">Antitermination factor NusB</fullName>
    </alternativeName>
</protein>
<evidence type="ECO:0000256" key="4">
    <source>
        <dbReference type="ARBA" id="ARBA00023015"/>
    </source>
</evidence>
<feature type="domain" description="NusB/RsmB/TIM44" evidence="7">
    <location>
        <begin position="11"/>
        <end position="135"/>
    </location>
</feature>
<comment type="similarity">
    <text evidence="1 6">Belongs to the NusB family.</text>
</comment>
<dbReference type="Pfam" id="PF01029">
    <property type="entry name" value="NusB"/>
    <property type="match status" value="1"/>
</dbReference>
<dbReference type="SUPFAM" id="SSF48013">
    <property type="entry name" value="NusB-like"/>
    <property type="match status" value="1"/>
</dbReference>
<dbReference type="InterPro" id="IPR006027">
    <property type="entry name" value="NusB_RsmB_TIM44"/>
</dbReference>
<dbReference type="EMBL" id="CP101717">
    <property type="protein sequence ID" value="WLD57402.1"/>
    <property type="molecule type" value="Genomic_DNA"/>
</dbReference>
<keyword evidence="4 6" id="KW-0805">Transcription regulation</keyword>
<sequence>MSEQFRPAARRRARHMALQALYQWHVSHATSNEIEAQFIVDHDLSKIDKVYFHEVLHQVPARIKELDAAIEPLLDRALKDLTPIELAILRMGAYELMHRIDVPYKVVINEGVELAKSFGATEGHKYVNGVLDKLAQRLRQSEVNHRLR</sequence>
<dbReference type="InterPro" id="IPR011605">
    <property type="entry name" value="NusB_fam"/>
</dbReference>
<evidence type="ECO:0000313" key="8">
    <source>
        <dbReference type="EMBL" id="WLD57402.1"/>
    </source>
</evidence>
<dbReference type="PANTHER" id="PTHR11078:SF3">
    <property type="entry name" value="ANTITERMINATION NUSB DOMAIN-CONTAINING PROTEIN"/>
    <property type="match status" value="1"/>
</dbReference>
<keyword evidence="3 6" id="KW-0694">RNA-binding</keyword>
<evidence type="ECO:0000256" key="5">
    <source>
        <dbReference type="ARBA" id="ARBA00023163"/>
    </source>
</evidence>
<dbReference type="GO" id="GO:0006353">
    <property type="term" value="P:DNA-templated transcription termination"/>
    <property type="evidence" value="ECO:0007669"/>
    <property type="project" value="UniProtKB-UniRule"/>
</dbReference>
<comment type="function">
    <text evidence="6">Involved in transcription antitermination. Required for transcription of ribosomal RNA (rRNA) genes. Binds specifically to the boxA antiterminator sequence of the ribosomal RNA (rrn) operons.</text>
</comment>
<name>A0AB38YDZ9_9GAMM</name>